<proteinExistence type="predicted"/>
<evidence type="ECO:0000313" key="2">
    <source>
        <dbReference type="Proteomes" id="UP001501469"/>
    </source>
</evidence>
<reference evidence="2" key="1">
    <citation type="journal article" date="2019" name="Int. J. Syst. Evol. Microbiol.">
        <title>The Global Catalogue of Microorganisms (GCM) 10K type strain sequencing project: providing services to taxonomists for standard genome sequencing and annotation.</title>
        <authorList>
            <consortium name="The Broad Institute Genomics Platform"/>
            <consortium name="The Broad Institute Genome Sequencing Center for Infectious Disease"/>
            <person name="Wu L."/>
            <person name="Ma J."/>
        </authorList>
    </citation>
    <scope>NUCLEOTIDE SEQUENCE [LARGE SCALE GENOMIC DNA]</scope>
    <source>
        <strain evidence="2">JCM 17225</strain>
    </source>
</reference>
<keyword evidence="2" id="KW-1185">Reference proteome</keyword>
<evidence type="ECO:0000313" key="1">
    <source>
        <dbReference type="EMBL" id="GAA4053950.1"/>
    </source>
</evidence>
<name>A0ABP7UVI1_9BACT</name>
<dbReference type="EMBL" id="BAABDK010000034">
    <property type="protein sequence ID" value="GAA4053950.1"/>
    <property type="molecule type" value="Genomic_DNA"/>
</dbReference>
<gene>
    <name evidence="1" type="ORF">GCM10022409_46230</name>
</gene>
<comment type="caution">
    <text evidence="1">The sequence shown here is derived from an EMBL/GenBank/DDBJ whole genome shotgun (WGS) entry which is preliminary data.</text>
</comment>
<accession>A0ABP7UVI1</accession>
<protein>
    <submittedName>
        <fullName evidence="1">Uncharacterized protein</fullName>
    </submittedName>
</protein>
<organism evidence="1 2">
    <name type="scientific">Hymenobacter glaciei</name>
    <dbReference type="NCBI Taxonomy" id="877209"/>
    <lineage>
        <taxon>Bacteria</taxon>
        <taxon>Pseudomonadati</taxon>
        <taxon>Bacteroidota</taxon>
        <taxon>Cytophagia</taxon>
        <taxon>Cytophagales</taxon>
        <taxon>Hymenobacteraceae</taxon>
        <taxon>Hymenobacter</taxon>
    </lineage>
</organism>
<sequence length="80" mass="8822">MKVDYHTVAPAVDRRYRAKDTLSLPGTVPPNNAVLLRFAPLLSATNGCRAGPVSSPNFPLMTQDQIKDLKGRAEALRRYL</sequence>
<dbReference type="Proteomes" id="UP001501469">
    <property type="component" value="Unassembled WGS sequence"/>
</dbReference>